<dbReference type="EMBL" id="QWLM01000004">
    <property type="protein sequence ID" value="RHW46629.1"/>
    <property type="molecule type" value="Genomic_DNA"/>
</dbReference>
<feature type="region of interest" description="Disordered" evidence="1">
    <location>
        <begin position="96"/>
        <end position="120"/>
    </location>
</feature>
<name>A0A417Z7M4_9MICO</name>
<evidence type="ECO:0000313" key="2">
    <source>
        <dbReference type="EMBL" id="RHW46629.1"/>
    </source>
</evidence>
<accession>A0A417Z7M4</accession>
<dbReference type="RefSeq" id="WP_047310610.1">
    <property type="nucleotide sequence ID" value="NZ_CBCRVH010000003.1"/>
</dbReference>
<reference evidence="2 3" key="1">
    <citation type="submission" date="2018-08" db="EMBL/GenBank/DDBJ databases">
        <title>Whole genome sequence analysis of Dermacoccus abyssi bacteria isolated from Deep Mariana trench Micromonospora spp reveals genes involved in the environmental adaptation and production of secondary metabolites.</title>
        <authorList>
            <person name="Abdel-Mageed W.M."/>
            <person name="Lehri B."/>
            <person name="Nouioui I."/>
            <person name="Goodfellow I."/>
            <person name="Jaspars M."/>
            <person name="Karlyshev A."/>
        </authorList>
    </citation>
    <scope>NUCLEOTIDE SEQUENCE [LARGE SCALE GENOMIC DNA]</scope>
    <source>
        <strain evidence="2 3">MT1.1</strain>
    </source>
</reference>
<sequence>MSSLADDIRAQARVARTVGTSLSTTASNTRTKITTMHWKSTSADFCRQKLTEFTRIMDQRSADAHALAITIDKHAASVESRVDTLETIVGLPGRAVDAVTGPPTHSRPIPTEAIRGGAAR</sequence>
<organism evidence="2 3">
    <name type="scientific">Dermacoccus abyssi</name>
    <dbReference type="NCBI Taxonomy" id="322596"/>
    <lineage>
        <taxon>Bacteria</taxon>
        <taxon>Bacillati</taxon>
        <taxon>Actinomycetota</taxon>
        <taxon>Actinomycetes</taxon>
        <taxon>Micrococcales</taxon>
        <taxon>Dermacoccaceae</taxon>
        <taxon>Dermacoccus</taxon>
    </lineage>
</organism>
<evidence type="ECO:0000256" key="1">
    <source>
        <dbReference type="SAM" id="MobiDB-lite"/>
    </source>
</evidence>
<proteinExistence type="predicted"/>
<gene>
    <name evidence="2" type="ORF">D1832_05190</name>
</gene>
<dbReference type="Proteomes" id="UP000285376">
    <property type="component" value="Unassembled WGS sequence"/>
</dbReference>
<evidence type="ECO:0000313" key="3">
    <source>
        <dbReference type="Proteomes" id="UP000285376"/>
    </source>
</evidence>
<dbReference type="AlphaFoldDB" id="A0A417Z7M4"/>
<protein>
    <submittedName>
        <fullName evidence="2">Uncharacterized protein</fullName>
    </submittedName>
</protein>
<comment type="caution">
    <text evidence="2">The sequence shown here is derived from an EMBL/GenBank/DDBJ whole genome shotgun (WGS) entry which is preliminary data.</text>
</comment>